<accession>L0EC18</accession>
<dbReference type="STRING" id="717605.Theco_1674"/>
<dbReference type="NCBIfam" id="TIGR03558">
    <property type="entry name" value="oxido_grp_1"/>
    <property type="match status" value="1"/>
</dbReference>
<dbReference type="PANTHER" id="PTHR30137:SF19">
    <property type="entry name" value="LUCIFERASE-LIKE MONOOXYGENASE"/>
    <property type="match status" value="1"/>
</dbReference>
<evidence type="ECO:0000259" key="2">
    <source>
        <dbReference type="Pfam" id="PF00296"/>
    </source>
</evidence>
<dbReference type="InterPro" id="IPR011251">
    <property type="entry name" value="Luciferase-like_dom"/>
</dbReference>
<organism evidence="3 4">
    <name type="scientific">Thermobacillus composti (strain DSM 18247 / JCM 13945 / KWC4)</name>
    <dbReference type="NCBI Taxonomy" id="717605"/>
    <lineage>
        <taxon>Bacteria</taxon>
        <taxon>Bacillati</taxon>
        <taxon>Bacillota</taxon>
        <taxon>Bacilli</taxon>
        <taxon>Bacillales</taxon>
        <taxon>Paenibacillaceae</taxon>
        <taxon>Thermobacillus</taxon>
    </lineage>
</organism>
<dbReference type="Pfam" id="PF00296">
    <property type="entry name" value="Bac_luciferase"/>
    <property type="match status" value="1"/>
</dbReference>
<name>L0EC18_THECK</name>
<evidence type="ECO:0000313" key="3">
    <source>
        <dbReference type="EMBL" id="AGA57808.1"/>
    </source>
</evidence>
<dbReference type="GO" id="GO:0016705">
    <property type="term" value="F:oxidoreductase activity, acting on paired donors, with incorporation or reduction of molecular oxygen"/>
    <property type="evidence" value="ECO:0007669"/>
    <property type="project" value="InterPro"/>
</dbReference>
<dbReference type="FunFam" id="3.20.20.30:FF:000002">
    <property type="entry name" value="LLM class flavin-dependent oxidoreductase"/>
    <property type="match status" value="1"/>
</dbReference>
<dbReference type="SUPFAM" id="SSF51679">
    <property type="entry name" value="Bacterial luciferase-like"/>
    <property type="match status" value="1"/>
</dbReference>
<gene>
    <name evidence="3" type="ordered locus">Theco_1674</name>
</gene>
<dbReference type="eggNOG" id="COG2141">
    <property type="taxonomic scope" value="Bacteria"/>
</dbReference>
<keyword evidence="4" id="KW-1185">Reference proteome</keyword>
<reference evidence="4" key="1">
    <citation type="submission" date="2012-01" db="EMBL/GenBank/DDBJ databases">
        <title>Complete sequence of chromosome of Thermobacillus composti KWC4.</title>
        <authorList>
            <person name="Lucas S."/>
            <person name="Han J."/>
            <person name="Lapidus A."/>
            <person name="Cheng J.-F."/>
            <person name="Goodwin L."/>
            <person name="Pitluck S."/>
            <person name="Peters L."/>
            <person name="Ovchinnikova G."/>
            <person name="Teshima H."/>
            <person name="Detter J.C."/>
            <person name="Han C."/>
            <person name="Tapia R."/>
            <person name="Land M."/>
            <person name="Hauser L."/>
            <person name="Kyrpides N."/>
            <person name="Ivanova N."/>
            <person name="Pagani I."/>
            <person name="Anderson I."/>
            <person name="Woyke T."/>
        </authorList>
    </citation>
    <scope>NUCLEOTIDE SEQUENCE [LARGE SCALE GENOMIC DNA]</scope>
    <source>
        <strain evidence="4">DSM 18247 / JCM 13945 / KWC4</strain>
    </source>
</reference>
<feature type="domain" description="Luciferase-like" evidence="2">
    <location>
        <begin position="25"/>
        <end position="315"/>
    </location>
</feature>
<dbReference type="InterPro" id="IPR019949">
    <property type="entry name" value="CmoO-like"/>
</dbReference>
<comment type="similarity">
    <text evidence="1">To bacterial alkanal monooxygenase alpha and beta chains.</text>
</comment>
<dbReference type="HOGENOM" id="CLU_027853_9_0_9"/>
<dbReference type="EMBL" id="CP003255">
    <property type="protein sequence ID" value="AGA57808.1"/>
    <property type="molecule type" value="Genomic_DNA"/>
</dbReference>
<dbReference type="InterPro" id="IPR050766">
    <property type="entry name" value="Bact_Lucif_Oxidored"/>
</dbReference>
<dbReference type="InterPro" id="IPR036661">
    <property type="entry name" value="Luciferase-like_sf"/>
</dbReference>
<protein>
    <submittedName>
        <fullName evidence="3">Luciferase family oxidoreductase, group 1</fullName>
    </submittedName>
</protein>
<evidence type="ECO:0000256" key="1">
    <source>
        <dbReference type="ARBA" id="ARBA00007789"/>
    </source>
</evidence>
<dbReference type="GO" id="GO:0005829">
    <property type="term" value="C:cytosol"/>
    <property type="evidence" value="ECO:0007669"/>
    <property type="project" value="TreeGrafter"/>
</dbReference>
<dbReference type="AlphaFoldDB" id="L0EC18"/>
<evidence type="ECO:0000313" key="4">
    <source>
        <dbReference type="Proteomes" id="UP000010795"/>
    </source>
</evidence>
<dbReference type="Gene3D" id="3.20.20.30">
    <property type="entry name" value="Luciferase-like domain"/>
    <property type="match status" value="1"/>
</dbReference>
<dbReference type="OrthoDB" id="9780518at2"/>
<dbReference type="Proteomes" id="UP000010795">
    <property type="component" value="Chromosome"/>
</dbReference>
<dbReference type="RefSeq" id="WP_015254559.1">
    <property type="nucleotide sequence ID" value="NC_019897.1"/>
</dbReference>
<dbReference type="KEGG" id="tco:Theco_1674"/>
<proteinExistence type="predicted"/>
<dbReference type="PANTHER" id="PTHR30137">
    <property type="entry name" value="LUCIFERASE-LIKE MONOOXYGENASE"/>
    <property type="match status" value="1"/>
</dbReference>
<sequence>MRQAGQADEIRRLTACFFQSALVSGMTPYEAMRNTLALAEAADRLGYARFWVSEHHDTDGLAGSAPEIVMAAVLARTRRIRVGSAAVLLQHYSPYKIAEQFRVLEAMFPGRVDLGIGRSSGGKPPSAAALQYGAGSDATFERRLIDLAGFLRDDLPADHPYAGVRARPSIPTVPEIWLLGSGTQSAELASQLGASFAYAHFFKGIPGHDAIRNYRDRFRPGPLGDKPRTAVCTVVICAETDEEAEQLAAPVDLRMLLIDKGEFARPYLTPEEADAYPYSEEDRERIRANRTRMIVGGPDKVRRDIERFCREYGADELIVLTMLHDFDARLRSYELLAETMGINV</sequence>